<protein>
    <submittedName>
        <fullName evidence="1">Uncharacterized protein</fullName>
    </submittedName>
</protein>
<keyword evidence="2" id="KW-1185">Reference proteome</keyword>
<dbReference type="EnsemblPlants" id="AVESA.00010b.r2.7AG1227050.1">
    <property type="protein sequence ID" value="AVESA.00010b.r2.7AG1227050.1.CDS"/>
    <property type="gene ID" value="AVESA.00010b.r2.7AG1227050"/>
</dbReference>
<dbReference type="Proteomes" id="UP001732700">
    <property type="component" value="Chromosome 7A"/>
</dbReference>
<reference evidence="1" key="2">
    <citation type="submission" date="2025-09" db="UniProtKB">
        <authorList>
            <consortium name="EnsemblPlants"/>
        </authorList>
    </citation>
    <scope>IDENTIFICATION</scope>
</reference>
<organism evidence="1 2">
    <name type="scientific">Avena sativa</name>
    <name type="common">Oat</name>
    <dbReference type="NCBI Taxonomy" id="4498"/>
    <lineage>
        <taxon>Eukaryota</taxon>
        <taxon>Viridiplantae</taxon>
        <taxon>Streptophyta</taxon>
        <taxon>Embryophyta</taxon>
        <taxon>Tracheophyta</taxon>
        <taxon>Spermatophyta</taxon>
        <taxon>Magnoliopsida</taxon>
        <taxon>Liliopsida</taxon>
        <taxon>Poales</taxon>
        <taxon>Poaceae</taxon>
        <taxon>BOP clade</taxon>
        <taxon>Pooideae</taxon>
        <taxon>Poodae</taxon>
        <taxon>Poeae</taxon>
        <taxon>Poeae Chloroplast Group 1 (Aveneae type)</taxon>
        <taxon>Aveninae</taxon>
        <taxon>Avena</taxon>
    </lineage>
</organism>
<name>A0ACD5ZUN9_AVESA</name>
<accession>A0ACD5ZUN9</accession>
<reference evidence="1" key="1">
    <citation type="submission" date="2021-05" db="EMBL/GenBank/DDBJ databases">
        <authorList>
            <person name="Scholz U."/>
            <person name="Mascher M."/>
            <person name="Fiebig A."/>
        </authorList>
    </citation>
    <scope>NUCLEOTIDE SEQUENCE [LARGE SCALE GENOMIC DNA]</scope>
</reference>
<evidence type="ECO:0000313" key="1">
    <source>
        <dbReference type="EnsemblPlants" id="AVESA.00010b.r2.7AG1227050.1.CDS"/>
    </source>
</evidence>
<sequence>MFEAQTISNILDQFCQNSCQTPNWSKSGILFTKNVPLSDRENIKRIFPCPNIDSSFVHLGHPLILPSKDRSAAYAFIYDKFKSKLSNYKANLWNVNLINSLFYPTVANSILQTPIIDDTGQDILVWKLTPTGLFSPKSAYKHCFNNLQLPPRERPKTVPPHIVALLN</sequence>
<evidence type="ECO:0000313" key="2">
    <source>
        <dbReference type="Proteomes" id="UP001732700"/>
    </source>
</evidence>
<proteinExistence type="predicted"/>